<dbReference type="AlphaFoldDB" id="A0AAJ5D2K3"/>
<proteinExistence type="predicted"/>
<evidence type="ECO:0000313" key="1">
    <source>
        <dbReference type="EMBL" id="SUA92827.1"/>
    </source>
</evidence>
<protein>
    <submittedName>
        <fullName evidence="1">Uncharacterized protein</fullName>
    </submittedName>
</protein>
<accession>A0AAJ5D2K3</accession>
<dbReference type="Proteomes" id="UP000254589">
    <property type="component" value="Unassembled WGS sequence"/>
</dbReference>
<dbReference type="RefSeq" id="WP_157118215.1">
    <property type="nucleotide sequence ID" value="NZ_CP010310.2"/>
</dbReference>
<reference evidence="1 2" key="1">
    <citation type="submission" date="2018-06" db="EMBL/GenBank/DDBJ databases">
        <authorList>
            <consortium name="Pathogen Informatics"/>
            <person name="Doyle S."/>
        </authorList>
    </citation>
    <scope>NUCLEOTIDE SEQUENCE [LARGE SCALE GENOMIC DNA]</scope>
    <source>
        <strain evidence="1 2">NCTC13159</strain>
    </source>
</reference>
<sequence length="53" mass="5950">MRHTSSRYINSIRAFFAKKILVLANALGKERLEPAFATVPREKIPPGVKVLTL</sequence>
<comment type="caution">
    <text evidence="1">The sequence shown here is derived from an EMBL/GenBank/DDBJ whole genome shotgun (WGS) entry which is preliminary data.</text>
</comment>
<gene>
    <name evidence="1" type="ORF">NCTC13159_04365</name>
</gene>
<dbReference type="EMBL" id="UGSJ01000001">
    <property type="protein sequence ID" value="SUA92827.1"/>
    <property type="molecule type" value="Genomic_DNA"/>
</dbReference>
<organism evidence="1 2">
    <name type="scientific">Pandoraea pulmonicola</name>
    <dbReference type="NCBI Taxonomy" id="93221"/>
    <lineage>
        <taxon>Bacteria</taxon>
        <taxon>Pseudomonadati</taxon>
        <taxon>Pseudomonadota</taxon>
        <taxon>Betaproteobacteria</taxon>
        <taxon>Burkholderiales</taxon>
        <taxon>Burkholderiaceae</taxon>
        <taxon>Pandoraea</taxon>
    </lineage>
</organism>
<name>A0AAJ5D2K3_PANPU</name>
<evidence type="ECO:0000313" key="2">
    <source>
        <dbReference type="Proteomes" id="UP000254589"/>
    </source>
</evidence>